<dbReference type="RefSeq" id="WP_130855075.1">
    <property type="nucleotide sequence ID" value="NZ_JBHLWO010000001.1"/>
</dbReference>
<dbReference type="InterPro" id="IPR027417">
    <property type="entry name" value="P-loop_NTPase"/>
</dbReference>
<dbReference type="PANTHER" id="PTHR24222">
    <property type="entry name" value="ABC TRANSPORTER B FAMILY"/>
    <property type="match status" value="1"/>
</dbReference>
<comment type="caution">
    <text evidence="8">The sequence shown here is derived from an EMBL/GenBank/DDBJ whole genome shotgun (WGS) entry which is preliminary data.</text>
</comment>
<dbReference type="PANTHER" id="PTHR24222:SF76">
    <property type="entry name" value="MYCOBACTIN IMPORT ATP-BINDING_PERMEASE PROTEIN IRTB"/>
    <property type="match status" value="1"/>
</dbReference>
<protein>
    <submittedName>
        <fullName evidence="8">ABC transporter ATP-binding protein</fullName>
    </submittedName>
</protein>
<keyword evidence="3" id="KW-0547">Nucleotide-binding</keyword>
<evidence type="ECO:0000259" key="7">
    <source>
        <dbReference type="PROSITE" id="PS50893"/>
    </source>
</evidence>
<evidence type="ECO:0000256" key="5">
    <source>
        <dbReference type="ARBA" id="ARBA00022989"/>
    </source>
</evidence>
<organism evidence="8 9">
    <name type="scientific">Olivibacter oleidegradans</name>
    <dbReference type="NCBI Taxonomy" id="760123"/>
    <lineage>
        <taxon>Bacteria</taxon>
        <taxon>Pseudomonadati</taxon>
        <taxon>Bacteroidota</taxon>
        <taxon>Sphingobacteriia</taxon>
        <taxon>Sphingobacteriales</taxon>
        <taxon>Sphingobacteriaceae</taxon>
        <taxon>Olivibacter</taxon>
    </lineage>
</organism>
<evidence type="ECO:0000256" key="2">
    <source>
        <dbReference type="ARBA" id="ARBA00022692"/>
    </source>
</evidence>
<dbReference type="Pfam" id="PF00005">
    <property type="entry name" value="ABC_tran"/>
    <property type="match status" value="1"/>
</dbReference>
<evidence type="ECO:0000256" key="3">
    <source>
        <dbReference type="ARBA" id="ARBA00022741"/>
    </source>
</evidence>
<dbReference type="EMBL" id="JBHLWO010000001">
    <property type="protein sequence ID" value="MFC0316878.1"/>
    <property type="molecule type" value="Genomic_DNA"/>
</dbReference>
<comment type="subcellular location">
    <subcellularLocation>
        <location evidence="1">Cell membrane</location>
        <topology evidence="1">Multi-pass membrane protein</topology>
    </subcellularLocation>
</comment>
<name>A0ABV6HDB1_9SPHI</name>
<evidence type="ECO:0000256" key="4">
    <source>
        <dbReference type="ARBA" id="ARBA00022840"/>
    </source>
</evidence>
<keyword evidence="5" id="KW-1133">Transmembrane helix</keyword>
<keyword evidence="4 8" id="KW-0067">ATP-binding</keyword>
<evidence type="ECO:0000256" key="6">
    <source>
        <dbReference type="ARBA" id="ARBA00023136"/>
    </source>
</evidence>
<dbReference type="GO" id="GO:0005524">
    <property type="term" value="F:ATP binding"/>
    <property type="evidence" value="ECO:0007669"/>
    <property type="project" value="UniProtKB-KW"/>
</dbReference>
<keyword evidence="9" id="KW-1185">Reference proteome</keyword>
<dbReference type="SMART" id="SM00382">
    <property type="entry name" value="AAA"/>
    <property type="match status" value="1"/>
</dbReference>
<keyword evidence="2" id="KW-0812">Transmembrane</keyword>
<dbReference type="InterPro" id="IPR003593">
    <property type="entry name" value="AAA+_ATPase"/>
</dbReference>
<feature type="domain" description="ABC transporter" evidence="7">
    <location>
        <begin position="30"/>
        <end position="263"/>
    </location>
</feature>
<proteinExistence type="predicted"/>
<gene>
    <name evidence="8" type="ORF">ACFFI0_01110</name>
</gene>
<evidence type="ECO:0000313" key="9">
    <source>
        <dbReference type="Proteomes" id="UP001589774"/>
    </source>
</evidence>
<evidence type="ECO:0000313" key="8">
    <source>
        <dbReference type="EMBL" id="MFC0316878.1"/>
    </source>
</evidence>
<dbReference type="SUPFAM" id="SSF52540">
    <property type="entry name" value="P-loop containing nucleoside triphosphate hydrolases"/>
    <property type="match status" value="1"/>
</dbReference>
<dbReference type="PROSITE" id="PS50893">
    <property type="entry name" value="ABC_TRANSPORTER_2"/>
    <property type="match status" value="1"/>
</dbReference>
<dbReference type="Proteomes" id="UP001589774">
    <property type="component" value="Unassembled WGS sequence"/>
</dbReference>
<dbReference type="InterPro" id="IPR036640">
    <property type="entry name" value="ABC1_TM_sf"/>
</dbReference>
<sequence length="272" mass="30047">MDEHLKKIITVTEEPMLEAERGKLPQHYAISFDRVNFGNQDKLAARELNLEIPENSILALVGGTGSGKATIASLIACCRGVDTGRIKIGGVDIRHIKQDKFYSLITNVFQDVDLVDDTIYNNIKIGKPDASEEEIIAAADKAQVLDFAWELPKGMYALIGNGGNKLSDSQKQRISIARALLKDTPIVLLDEATASPDLEDELYVQQVIQELVKLKTVVVIAHKLATIQQADQILVLKDGEMAELGTHSALLAKQGIYRSMWDIQQKSRGWKV</sequence>
<reference evidence="8 9" key="1">
    <citation type="submission" date="2024-09" db="EMBL/GenBank/DDBJ databases">
        <authorList>
            <person name="Sun Q."/>
            <person name="Mori K."/>
        </authorList>
    </citation>
    <scope>NUCLEOTIDE SEQUENCE [LARGE SCALE GENOMIC DNA]</scope>
    <source>
        <strain evidence="8 9">CCM 7765</strain>
    </source>
</reference>
<dbReference type="Gene3D" id="1.20.1560.10">
    <property type="entry name" value="ABC transporter type 1, transmembrane domain"/>
    <property type="match status" value="1"/>
</dbReference>
<dbReference type="InterPro" id="IPR039421">
    <property type="entry name" value="Type_1_exporter"/>
</dbReference>
<accession>A0ABV6HDB1</accession>
<dbReference type="InterPro" id="IPR003439">
    <property type="entry name" value="ABC_transporter-like_ATP-bd"/>
</dbReference>
<dbReference type="Gene3D" id="3.40.50.300">
    <property type="entry name" value="P-loop containing nucleotide triphosphate hydrolases"/>
    <property type="match status" value="1"/>
</dbReference>
<keyword evidence="6" id="KW-0472">Membrane</keyword>
<evidence type="ECO:0000256" key="1">
    <source>
        <dbReference type="ARBA" id="ARBA00004651"/>
    </source>
</evidence>